<protein>
    <recommendedName>
        <fullName evidence="3">Terminase small subunit</fullName>
    </recommendedName>
</protein>
<sequence>MNLWGNEGQIPLSEREQALRNEFVRQYLIDFDAVLACMRIGFIKAFAEDYAVRFMAEPYVQKRIMELSLESPEDEFEQEELDKQLTLTVLRQAATNGPYSSRVAAAAKLASILGMDKPVASTLDITSKGGVMVVPGISNVDDWEETALKAQQDLINAAQEST</sequence>
<gene>
    <name evidence="2" type="ORF">UFOVP1516_56</name>
    <name evidence="1" type="ORF">UFOVP887_79</name>
</gene>
<accession>A0A6J7X7M1</accession>
<evidence type="ECO:0000313" key="2">
    <source>
        <dbReference type="EMBL" id="CAB5226911.1"/>
    </source>
</evidence>
<organism evidence="2">
    <name type="scientific">uncultured Caudovirales phage</name>
    <dbReference type="NCBI Taxonomy" id="2100421"/>
    <lineage>
        <taxon>Viruses</taxon>
        <taxon>Duplodnaviria</taxon>
        <taxon>Heunggongvirae</taxon>
        <taxon>Uroviricota</taxon>
        <taxon>Caudoviricetes</taxon>
        <taxon>Peduoviridae</taxon>
        <taxon>Maltschvirus</taxon>
        <taxon>Maltschvirus maltsch</taxon>
    </lineage>
</organism>
<dbReference type="EMBL" id="LR798364">
    <property type="protein sequence ID" value="CAB5226911.1"/>
    <property type="molecule type" value="Genomic_DNA"/>
</dbReference>
<proteinExistence type="predicted"/>
<evidence type="ECO:0008006" key="3">
    <source>
        <dbReference type="Google" id="ProtNLM"/>
    </source>
</evidence>
<evidence type="ECO:0000313" key="1">
    <source>
        <dbReference type="EMBL" id="CAB4169263.1"/>
    </source>
</evidence>
<name>A0A6J7X7M1_9CAUD</name>
<dbReference type="EMBL" id="LR796837">
    <property type="protein sequence ID" value="CAB4169263.1"/>
    <property type="molecule type" value="Genomic_DNA"/>
</dbReference>
<reference evidence="2" key="1">
    <citation type="submission" date="2020-05" db="EMBL/GenBank/DDBJ databases">
        <authorList>
            <person name="Chiriac C."/>
            <person name="Salcher M."/>
            <person name="Ghai R."/>
            <person name="Kavagutti S V."/>
        </authorList>
    </citation>
    <scope>NUCLEOTIDE SEQUENCE</scope>
</reference>